<dbReference type="PANTHER" id="PTHR43243">
    <property type="entry name" value="INNER MEMBRANE TRANSPORTER YGJI-RELATED"/>
    <property type="match status" value="1"/>
</dbReference>
<evidence type="ECO:0000313" key="10">
    <source>
        <dbReference type="Proteomes" id="UP000002257"/>
    </source>
</evidence>
<dbReference type="Pfam" id="PF00324">
    <property type="entry name" value="AA_permease"/>
    <property type="match status" value="1"/>
</dbReference>
<evidence type="ECO:0000256" key="1">
    <source>
        <dbReference type="ARBA" id="ARBA00004141"/>
    </source>
</evidence>
<feature type="domain" description="Amino acid permease/ SLC12A" evidence="8">
    <location>
        <begin position="38"/>
        <end position="402"/>
    </location>
</feature>
<feature type="transmembrane region" description="Helical" evidence="7">
    <location>
        <begin position="33"/>
        <end position="56"/>
    </location>
</feature>
<accession>B8ETA7</accession>
<dbReference type="HOGENOM" id="CLU_007946_20_2_5"/>
<dbReference type="PIRSF" id="PIRSF006060">
    <property type="entry name" value="AA_transporter"/>
    <property type="match status" value="1"/>
</dbReference>
<feature type="transmembrane region" description="Helical" evidence="7">
    <location>
        <begin position="93"/>
        <end position="119"/>
    </location>
</feature>
<evidence type="ECO:0000256" key="7">
    <source>
        <dbReference type="SAM" id="Phobius"/>
    </source>
</evidence>
<sequence length="497" mass="52255">MDLPDPVRRVADAAQPSRSHGSLRRDCLSYPEVLSQSISVIAPSTVPAAVLGLIFATSGNGTWLSFALGMVGLVLVSLNINQFARRSASPGSLYTYIVKGLGPTAGVLGGWALAFGYTVTGMSTLCGFSIVAGLMLQRVGVHVNPMALFALASLGAFFIAKRDVQLSAKMMLVLEGAALALILFLGFLIWKHEGFAVDAQQVTLAGATPGGVLAGIVLVVFGFSGFESSTSLGGEAKDPLRSIPRSVIQSVVVSGLIFIFMAYVVILAFNRGGGDLGSSESPLQVLAERMGLGFFGVAINLGILVSFFACTLAAINSTARIMFSMARHGLIFDALGDAHETNKTPHVAIGVATLITFLAPAIVYLAGVTAFDAQGYFGTLCSFGFLVTYVLISLAPLPYLRSIGKLTPGAAACSALGTGFMILPFLGSIGIPGSTLFPPPDSHLLLYLFVAYMAVGLAWLMFERFRRPKMIPAMHSAIEALEAQFVQSANVLEQPIR</sequence>
<reference evidence="9 10" key="1">
    <citation type="journal article" date="2010" name="J. Bacteriol.">
        <title>Complete genome sequence of the aerobic facultative methanotroph Methylocella silvestris BL2.</title>
        <authorList>
            <person name="Chen Y."/>
            <person name="Crombie A."/>
            <person name="Rahman M.T."/>
            <person name="Dedysh S.N."/>
            <person name="Liesack W."/>
            <person name="Stott M.B."/>
            <person name="Alam M."/>
            <person name="Theisen A.R."/>
            <person name="Murrell J.C."/>
            <person name="Dunfield P.F."/>
        </authorList>
    </citation>
    <scope>NUCLEOTIDE SEQUENCE [LARGE SCALE GENOMIC DNA]</scope>
    <source>
        <strain evidence="10">DSM 15510 / CIP 108128 / LMG 27833 / NCIMB 13906 / BL2</strain>
    </source>
</reference>
<dbReference type="KEGG" id="msl:Msil_2831"/>
<dbReference type="STRING" id="395965.Msil_2831"/>
<keyword evidence="3 7" id="KW-0812">Transmembrane</keyword>
<keyword evidence="10" id="KW-1185">Reference proteome</keyword>
<evidence type="ECO:0000256" key="2">
    <source>
        <dbReference type="ARBA" id="ARBA00022448"/>
    </source>
</evidence>
<evidence type="ECO:0000256" key="4">
    <source>
        <dbReference type="ARBA" id="ARBA00022989"/>
    </source>
</evidence>
<evidence type="ECO:0000256" key="5">
    <source>
        <dbReference type="ARBA" id="ARBA00023136"/>
    </source>
</evidence>
<feature type="transmembrane region" description="Helical" evidence="7">
    <location>
        <begin position="139"/>
        <end position="160"/>
    </location>
</feature>
<dbReference type="RefSeq" id="WP_012591818.1">
    <property type="nucleotide sequence ID" value="NC_011666.1"/>
</dbReference>
<feature type="transmembrane region" description="Helical" evidence="7">
    <location>
        <begin position="290"/>
        <end position="315"/>
    </location>
</feature>
<keyword evidence="5 7" id="KW-0472">Membrane</keyword>
<keyword evidence="2" id="KW-0813">Transport</keyword>
<feature type="transmembrane region" description="Helical" evidence="7">
    <location>
        <begin position="172"/>
        <end position="190"/>
    </location>
</feature>
<dbReference type="OrthoDB" id="7065842at2"/>
<dbReference type="Gene3D" id="1.20.1740.10">
    <property type="entry name" value="Amino acid/polyamine transporter I"/>
    <property type="match status" value="1"/>
</dbReference>
<feature type="transmembrane region" description="Helical" evidence="7">
    <location>
        <begin position="202"/>
        <end position="226"/>
    </location>
</feature>
<evidence type="ECO:0000256" key="3">
    <source>
        <dbReference type="ARBA" id="ARBA00022692"/>
    </source>
</evidence>
<evidence type="ECO:0000313" key="9">
    <source>
        <dbReference type="EMBL" id="ACK51749.1"/>
    </source>
</evidence>
<feature type="compositionally biased region" description="Basic and acidic residues" evidence="6">
    <location>
        <begin position="1"/>
        <end position="11"/>
    </location>
</feature>
<evidence type="ECO:0000259" key="8">
    <source>
        <dbReference type="Pfam" id="PF00324"/>
    </source>
</evidence>
<feature type="region of interest" description="Disordered" evidence="6">
    <location>
        <begin position="1"/>
        <end position="23"/>
    </location>
</feature>
<evidence type="ECO:0000256" key="6">
    <source>
        <dbReference type="SAM" id="MobiDB-lite"/>
    </source>
</evidence>
<dbReference type="AlphaFoldDB" id="B8ETA7"/>
<gene>
    <name evidence="9" type="ordered locus">Msil_2831</name>
</gene>
<feature type="transmembrane region" description="Helical" evidence="7">
    <location>
        <begin position="376"/>
        <end position="397"/>
    </location>
</feature>
<feature type="transmembrane region" description="Helical" evidence="7">
    <location>
        <begin position="247"/>
        <end position="270"/>
    </location>
</feature>
<name>B8ETA7_METSB</name>
<dbReference type="EMBL" id="CP001280">
    <property type="protein sequence ID" value="ACK51749.1"/>
    <property type="molecule type" value="Genomic_DNA"/>
</dbReference>
<dbReference type="PANTHER" id="PTHR43243:SF4">
    <property type="entry name" value="CATIONIC AMINO ACID TRANSPORTER 4"/>
    <property type="match status" value="1"/>
</dbReference>
<dbReference type="InterPro" id="IPR004841">
    <property type="entry name" value="AA-permease/SLC12A_dom"/>
</dbReference>
<dbReference type="GO" id="GO:0016020">
    <property type="term" value="C:membrane"/>
    <property type="evidence" value="ECO:0007669"/>
    <property type="project" value="UniProtKB-SubCell"/>
</dbReference>
<feature type="transmembrane region" description="Helical" evidence="7">
    <location>
        <begin position="444"/>
        <end position="462"/>
    </location>
</feature>
<dbReference type="GO" id="GO:0015171">
    <property type="term" value="F:amino acid transmembrane transporter activity"/>
    <property type="evidence" value="ECO:0007669"/>
    <property type="project" value="TreeGrafter"/>
</dbReference>
<dbReference type="Proteomes" id="UP000002257">
    <property type="component" value="Chromosome"/>
</dbReference>
<keyword evidence="4 7" id="KW-1133">Transmembrane helix</keyword>
<comment type="subcellular location">
    <subcellularLocation>
        <location evidence="1">Membrane</location>
        <topology evidence="1">Multi-pass membrane protein</topology>
    </subcellularLocation>
</comment>
<protein>
    <submittedName>
        <fullName evidence="9">Amino acid permease-associated region</fullName>
    </submittedName>
</protein>
<dbReference type="eggNOG" id="COG0531">
    <property type="taxonomic scope" value="Bacteria"/>
</dbReference>
<organism evidence="9 10">
    <name type="scientific">Methylocella silvestris (strain DSM 15510 / CIP 108128 / LMG 27833 / NCIMB 13906 / BL2)</name>
    <dbReference type="NCBI Taxonomy" id="395965"/>
    <lineage>
        <taxon>Bacteria</taxon>
        <taxon>Pseudomonadati</taxon>
        <taxon>Pseudomonadota</taxon>
        <taxon>Alphaproteobacteria</taxon>
        <taxon>Hyphomicrobiales</taxon>
        <taxon>Beijerinckiaceae</taxon>
        <taxon>Methylocella</taxon>
    </lineage>
</organism>
<feature type="transmembrane region" description="Helical" evidence="7">
    <location>
        <begin position="409"/>
        <end position="432"/>
    </location>
</feature>
<feature type="transmembrane region" description="Helical" evidence="7">
    <location>
        <begin position="62"/>
        <end position="81"/>
    </location>
</feature>
<feature type="transmembrane region" description="Helical" evidence="7">
    <location>
        <begin position="347"/>
        <end position="370"/>
    </location>
</feature>
<proteinExistence type="predicted"/>